<dbReference type="SUPFAM" id="SSF52540">
    <property type="entry name" value="P-loop containing nucleoside triphosphate hydrolases"/>
    <property type="match status" value="1"/>
</dbReference>
<dbReference type="InterPro" id="IPR052026">
    <property type="entry name" value="ExeA_AAA_ATPase_DNA-bind"/>
</dbReference>
<name>A0A9J6RKG3_9GAMM</name>
<evidence type="ECO:0000256" key="1">
    <source>
        <dbReference type="SAM" id="MobiDB-lite"/>
    </source>
</evidence>
<dbReference type="GO" id="GO:0016887">
    <property type="term" value="F:ATP hydrolysis activity"/>
    <property type="evidence" value="ECO:0007669"/>
    <property type="project" value="InterPro"/>
</dbReference>
<dbReference type="PANTHER" id="PTHR35894:SF7">
    <property type="entry name" value="GENERAL SECRETION PATHWAY PROTEIN A-RELATED"/>
    <property type="match status" value="1"/>
</dbReference>
<dbReference type="Proteomes" id="UP001069090">
    <property type="component" value="Unassembled WGS sequence"/>
</dbReference>
<evidence type="ECO:0000313" key="5">
    <source>
        <dbReference type="Proteomes" id="UP001069090"/>
    </source>
</evidence>
<dbReference type="SUPFAM" id="SSF110997">
    <property type="entry name" value="Sporulation related repeat"/>
    <property type="match status" value="1"/>
</dbReference>
<dbReference type="Pfam" id="PF13401">
    <property type="entry name" value="AAA_22"/>
    <property type="match status" value="1"/>
</dbReference>
<dbReference type="PANTHER" id="PTHR35894">
    <property type="entry name" value="GENERAL SECRETION PATHWAY PROTEIN A-RELATED"/>
    <property type="match status" value="1"/>
</dbReference>
<evidence type="ECO:0000313" key="4">
    <source>
        <dbReference type="EMBL" id="MCZ0864841.1"/>
    </source>
</evidence>
<accession>A0A9J6RKG3</accession>
<dbReference type="RefSeq" id="WP_258330994.1">
    <property type="nucleotide sequence ID" value="NZ_JAPTGG010000004.1"/>
</dbReference>
<keyword evidence="2" id="KW-0812">Transmembrane</keyword>
<evidence type="ECO:0000256" key="2">
    <source>
        <dbReference type="SAM" id="Phobius"/>
    </source>
</evidence>
<dbReference type="EMBL" id="JAPTGG010000004">
    <property type="protein sequence ID" value="MCZ0864841.1"/>
    <property type="molecule type" value="Genomic_DNA"/>
</dbReference>
<dbReference type="GO" id="GO:0042834">
    <property type="term" value="F:peptidoglycan binding"/>
    <property type="evidence" value="ECO:0007669"/>
    <property type="project" value="InterPro"/>
</dbReference>
<organism evidence="4 5">
    <name type="scientific">Dasania phycosphaerae</name>
    <dbReference type="NCBI Taxonomy" id="2950436"/>
    <lineage>
        <taxon>Bacteria</taxon>
        <taxon>Pseudomonadati</taxon>
        <taxon>Pseudomonadota</taxon>
        <taxon>Gammaproteobacteria</taxon>
        <taxon>Cellvibrionales</taxon>
        <taxon>Spongiibacteraceae</taxon>
        <taxon>Dasania</taxon>
    </lineage>
</organism>
<keyword evidence="2" id="KW-0472">Membrane</keyword>
<dbReference type="InterPro" id="IPR027417">
    <property type="entry name" value="P-loop_NTPase"/>
</dbReference>
<dbReference type="Gene3D" id="3.30.70.1070">
    <property type="entry name" value="Sporulation related repeat"/>
    <property type="match status" value="1"/>
</dbReference>
<dbReference type="Gene3D" id="3.40.50.300">
    <property type="entry name" value="P-loop containing nucleotide triphosphate hydrolases"/>
    <property type="match status" value="1"/>
</dbReference>
<feature type="region of interest" description="Disordered" evidence="1">
    <location>
        <begin position="303"/>
        <end position="390"/>
    </location>
</feature>
<comment type="caution">
    <text evidence="4">The sequence shown here is derived from an EMBL/GenBank/DDBJ whole genome shotgun (WGS) entry which is preliminary data.</text>
</comment>
<dbReference type="InterPro" id="IPR036680">
    <property type="entry name" value="SPOR-like_sf"/>
</dbReference>
<protein>
    <submittedName>
        <fullName evidence="4">SPOR domain-containing protein</fullName>
    </submittedName>
</protein>
<dbReference type="InterPro" id="IPR049945">
    <property type="entry name" value="AAA_22"/>
</dbReference>
<reference evidence="4 5" key="1">
    <citation type="submission" date="2022-12" db="EMBL/GenBank/DDBJ databases">
        <title>Dasania phycosphaerae sp. nov., isolated from particulate material of the south coast of Korea.</title>
        <authorList>
            <person name="Jiang Y."/>
        </authorList>
    </citation>
    <scope>NUCLEOTIDE SEQUENCE [LARGE SCALE GENOMIC DNA]</scope>
    <source>
        <strain evidence="4 5">GY-19</strain>
    </source>
</reference>
<dbReference type="PROSITE" id="PS51724">
    <property type="entry name" value="SPOR"/>
    <property type="match status" value="1"/>
</dbReference>
<dbReference type="Pfam" id="PF05036">
    <property type="entry name" value="SPOR"/>
    <property type="match status" value="1"/>
</dbReference>
<keyword evidence="2" id="KW-1133">Transmembrane helix</keyword>
<gene>
    <name evidence="4" type="ORF">O0V09_06490</name>
</gene>
<feature type="domain" description="SPOR" evidence="3">
    <location>
        <begin position="395"/>
        <end position="473"/>
    </location>
</feature>
<evidence type="ECO:0000259" key="3">
    <source>
        <dbReference type="PROSITE" id="PS51724"/>
    </source>
</evidence>
<dbReference type="InterPro" id="IPR007730">
    <property type="entry name" value="SPOR-like_dom"/>
</dbReference>
<keyword evidence="5" id="KW-1185">Reference proteome</keyword>
<feature type="transmembrane region" description="Helical" evidence="2">
    <location>
        <begin position="267"/>
        <end position="286"/>
    </location>
</feature>
<sequence>MLSPKKTVNTFSEHYVYRLDLGADPFAEGFQANFFYQGGERRKVLEQLVHYGRFSKQPVLFYGDAGSGKKRLLQEVHEQLHAVMDCCRVDVAGLADQDAILAALADRLGLKLDQQHSLSSFINALDFTVSSAEEPDPVLIIIENIQLLEQAEVSFLLDMHQAAEGGIHLLLVASETENANKHKQFLQQQSLKTVALRPLTQQESAEYLQLLLQSVGYAGEFPLNEHQLERLHKAAQGNFAAMHQLVPSLLMRNELAANTGAGFPVPITHVAAIAILAVAIVIAYLYQGEEPALPEQPVAVQQPAAKLSPEPEPKLEAVEAEPAQVIDRSPRPIIASKSPPAAEPSKQQSIEQSAVVAPQAAPKPQASNTPASPAVAQRPVTTSKPIAAKEQRLLDMPSSAYMLQLLGTRKEQSAKDFSSPYQGQLPITYLTTTLKGQPWYVVLVGPYDSREQALAAIKRLPAALQRQKPWARSLSGIQAEIR</sequence>
<feature type="compositionally biased region" description="Low complexity" evidence="1">
    <location>
        <begin position="352"/>
        <end position="367"/>
    </location>
</feature>
<proteinExistence type="predicted"/>
<dbReference type="AlphaFoldDB" id="A0A9J6RKG3"/>